<dbReference type="AlphaFoldDB" id="A0A3M2SQQ9"/>
<feature type="compositionally biased region" description="Polar residues" evidence="7">
    <location>
        <begin position="1"/>
        <end position="11"/>
    </location>
</feature>
<evidence type="ECO:0000256" key="8">
    <source>
        <dbReference type="SAM" id="Phobius"/>
    </source>
</evidence>
<feature type="transmembrane region" description="Helical" evidence="8">
    <location>
        <begin position="49"/>
        <end position="68"/>
    </location>
</feature>
<evidence type="ECO:0000256" key="5">
    <source>
        <dbReference type="ARBA" id="ARBA00023136"/>
    </source>
</evidence>
<evidence type="ECO:0000313" key="10">
    <source>
        <dbReference type="EMBL" id="RMJ19890.1"/>
    </source>
</evidence>
<reference evidence="10 11" key="1">
    <citation type="submission" date="2017-06" db="EMBL/GenBank/DDBJ databases">
        <title>Comparative genomic analysis of Ambrosia Fusariam Clade fungi.</title>
        <authorList>
            <person name="Stajich J.E."/>
            <person name="Carrillo J."/>
            <person name="Kijimoto T."/>
            <person name="Eskalen A."/>
            <person name="O'Donnell K."/>
            <person name="Kasson M."/>
        </authorList>
    </citation>
    <scope>NUCLEOTIDE SEQUENCE [LARGE SCALE GENOMIC DNA]</scope>
    <source>
        <strain evidence="10">UCR3666</strain>
    </source>
</reference>
<protein>
    <recommendedName>
        <fullName evidence="9">Major facilitator superfamily (MFS) profile domain-containing protein</fullName>
    </recommendedName>
</protein>
<feature type="domain" description="Major facilitator superfamily (MFS) profile" evidence="9">
    <location>
        <begin position="53"/>
        <end position="471"/>
    </location>
</feature>
<evidence type="ECO:0000256" key="4">
    <source>
        <dbReference type="ARBA" id="ARBA00022989"/>
    </source>
</evidence>
<keyword evidence="2" id="KW-0813">Transport</keyword>
<keyword evidence="5 8" id="KW-0472">Membrane</keyword>
<dbReference type="FunFam" id="1.20.1250.20:FF:000013">
    <property type="entry name" value="MFS general substrate transporter"/>
    <property type="match status" value="1"/>
</dbReference>
<evidence type="ECO:0000256" key="6">
    <source>
        <dbReference type="ARBA" id="ARBA00023180"/>
    </source>
</evidence>
<dbReference type="SUPFAM" id="SSF103473">
    <property type="entry name" value="MFS general substrate transporter"/>
    <property type="match status" value="1"/>
</dbReference>
<evidence type="ECO:0000256" key="2">
    <source>
        <dbReference type="ARBA" id="ARBA00022448"/>
    </source>
</evidence>
<keyword evidence="3 8" id="KW-0812">Transmembrane</keyword>
<accession>A0A3M2SQQ9</accession>
<dbReference type="PANTHER" id="PTHR43791">
    <property type="entry name" value="PERMEASE-RELATED"/>
    <property type="match status" value="1"/>
</dbReference>
<dbReference type="EMBL" id="NKUJ01000003">
    <property type="protein sequence ID" value="RMJ19890.1"/>
    <property type="molecule type" value="Genomic_DNA"/>
</dbReference>
<dbReference type="PROSITE" id="PS50850">
    <property type="entry name" value="MFS"/>
    <property type="match status" value="1"/>
</dbReference>
<feature type="transmembrane region" description="Helical" evidence="8">
    <location>
        <begin position="88"/>
        <end position="106"/>
    </location>
</feature>
<name>A0A3M2SQQ9_9HYPO</name>
<dbReference type="InterPro" id="IPR036259">
    <property type="entry name" value="MFS_trans_sf"/>
</dbReference>
<dbReference type="OrthoDB" id="2962993at2759"/>
<evidence type="ECO:0000256" key="1">
    <source>
        <dbReference type="ARBA" id="ARBA00004141"/>
    </source>
</evidence>
<feature type="transmembrane region" description="Helical" evidence="8">
    <location>
        <begin position="324"/>
        <end position="343"/>
    </location>
</feature>
<feature type="transmembrane region" description="Helical" evidence="8">
    <location>
        <begin position="445"/>
        <end position="466"/>
    </location>
</feature>
<keyword evidence="4 8" id="KW-1133">Transmembrane helix</keyword>
<keyword evidence="11" id="KW-1185">Reference proteome</keyword>
<dbReference type="Gene3D" id="1.20.1250.20">
    <property type="entry name" value="MFS general substrate transporter like domains"/>
    <property type="match status" value="2"/>
</dbReference>
<feature type="transmembrane region" description="Helical" evidence="8">
    <location>
        <begin position="212"/>
        <end position="234"/>
    </location>
</feature>
<feature type="transmembrane region" description="Helical" evidence="8">
    <location>
        <begin position="413"/>
        <end position="433"/>
    </location>
</feature>
<dbReference type="GO" id="GO:0022857">
    <property type="term" value="F:transmembrane transporter activity"/>
    <property type="evidence" value="ECO:0007669"/>
    <property type="project" value="InterPro"/>
</dbReference>
<dbReference type="Proteomes" id="UP000277212">
    <property type="component" value="Unassembled WGS sequence"/>
</dbReference>
<evidence type="ECO:0000256" key="3">
    <source>
        <dbReference type="ARBA" id="ARBA00022692"/>
    </source>
</evidence>
<dbReference type="Pfam" id="PF07690">
    <property type="entry name" value="MFS_1"/>
    <property type="match status" value="1"/>
</dbReference>
<feature type="transmembrane region" description="Helical" evidence="8">
    <location>
        <begin position="179"/>
        <end position="200"/>
    </location>
</feature>
<evidence type="ECO:0000256" key="7">
    <source>
        <dbReference type="SAM" id="MobiDB-lite"/>
    </source>
</evidence>
<comment type="subcellular location">
    <subcellularLocation>
        <location evidence="1">Membrane</location>
        <topology evidence="1">Multi-pass membrane protein</topology>
    </subcellularLocation>
</comment>
<dbReference type="GO" id="GO:0016020">
    <property type="term" value="C:membrane"/>
    <property type="evidence" value="ECO:0007669"/>
    <property type="project" value="UniProtKB-SubCell"/>
</dbReference>
<gene>
    <name evidence="10" type="ORF">CDV36_000434</name>
</gene>
<feature type="transmembrane region" description="Helical" evidence="8">
    <location>
        <begin position="118"/>
        <end position="138"/>
    </location>
</feature>
<dbReference type="InterPro" id="IPR020846">
    <property type="entry name" value="MFS_dom"/>
</dbReference>
<proteinExistence type="predicted"/>
<feature type="transmembrane region" description="Helical" evidence="8">
    <location>
        <begin position="350"/>
        <end position="371"/>
    </location>
</feature>
<sequence length="504" mass="55986">MTLSDNATTGNGEKPTMDQQLEHASVSDNPESGSERFNPKEVKRVTRKIDLRLLPVLTILYLLCYIDRGNIGNARVAGMNDDLGITPGQYNMALTVFFIPYTLFEVPSNIMLKLMRPSLWIAFLVISWGAVMICQGIVQNLGGLVTTRALLGLFEAGFFPASTYLLGEWYCRFELQLRLAVFFGAASLAGAFSGLLAAGLQQMDGVGGLAGWRWIFIMEGIVTVALGLVTPWALPDSPRTASFFSPEERALVLSRLELDSQGTGASETTERFQWHFIRDALLDWKIWFTVFVFWGNSIPLYGFLYTAPTIIRELGYESVEAQLLTVPVYTTATISTIIVAWLADRRKRRWPFIVFPYAISFCGLIGLLSIPHPKFPGLTYAFLFAVPAGIYPGVITLISWVSNNLAPSWKRAVGTALCVGLGNLGGIVGSNIFLVRESPRYYTGYGVSFACIGLAIISAIVLRAAYMAQNRKRDLMSEDEIREKYTDNELMRLGDRSPLFRYVT</sequence>
<dbReference type="InterPro" id="IPR011701">
    <property type="entry name" value="MFS"/>
</dbReference>
<dbReference type="FunFam" id="1.20.1250.20:FF:000034">
    <property type="entry name" value="MFS general substrate transporter"/>
    <property type="match status" value="1"/>
</dbReference>
<evidence type="ECO:0000313" key="11">
    <source>
        <dbReference type="Proteomes" id="UP000277212"/>
    </source>
</evidence>
<feature type="transmembrane region" description="Helical" evidence="8">
    <location>
        <begin position="286"/>
        <end position="304"/>
    </location>
</feature>
<feature type="transmembrane region" description="Helical" evidence="8">
    <location>
        <begin position="377"/>
        <end position="401"/>
    </location>
</feature>
<feature type="transmembrane region" description="Helical" evidence="8">
    <location>
        <begin position="150"/>
        <end position="167"/>
    </location>
</feature>
<keyword evidence="6" id="KW-0325">Glycoprotein</keyword>
<organism evidence="10 11">
    <name type="scientific">Fusarium kuroshium</name>
    <dbReference type="NCBI Taxonomy" id="2010991"/>
    <lineage>
        <taxon>Eukaryota</taxon>
        <taxon>Fungi</taxon>
        <taxon>Dikarya</taxon>
        <taxon>Ascomycota</taxon>
        <taxon>Pezizomycotina</taxon>
        <taxon>Sordariomycetes</taxon>
        <taxon>Hypocreomycetidae</taxon>
        <taxon>Hypocreales</taxon>
        <taxon>Nectriaceae</taxon>
        <taxon>Fusarium</taxon>
        <taxon>Fusarium solani species complex</taxon>
    </lineage>
</organism>
<evidence type="ECO:0000259" key="9">
    <source>
        <dbReference type="PROSITE" id="PS50850"/>
    </source>
</evidence>
<dbReference type="PANTHER" id="PTHR43791:SF18">
    <property type="entry name" value="NICOTINIC ACID TRANSPORTER TNA1, PUTATIVE (AFU_ORTHOLOGUE AFUA_3G03820)-RELATED"/>
    <property type="match status" value="1"/>
</dbReference>
<comment type="caution">
    <text evidence="10">The sequence shown here is derived from an EMBL/GenBank/DDBJ whole genome shotgun (WGS) entry which is preliminary data.</text>
</comment>
<feature type="region of interest" description="Disordered" evidence="7">
    <location>
        <begin position="1"/>
        <end position="39"/>
    </location>
</feature>